<dbReference type="OrthoDB" id="9806939at2"/>
<dbReference type="Gene3D" id="2.40.50.100">
    <property type="match status" value="1"/>
</dbReference>
<name>A0A3P1SNX8_9GAMM</name>
<comment type="caution">
    <text evidence="5">The sequence shown here is derived from an EMBL/GenBank/DDBJ whole genome shotgun (WGS) entry which is preliminary data.</text>
</comment>
<dbReference type="Pfam" id="PF25973">
    <property type="entry name" value="BSH_CzcB"/>
    <property type="match status" value="1"/>
</dbReference>
<dbReference type="InterPro" id="IPR029016">
    <property type="entry name" value="GAF-like_dom_sf"/>
</dbReference>
<dbReference type="RefSeq" id="WP_124926725.1">
    <property type="nucleotide sequence ID" value="NZ_BMOH01000002.1"/>
</dbReference>
<dbReference type="GO" id="GO:0030313">
    <property type="term" value="C:cell envelope"/>
    <property type="evidence" value="ECO:0007669"/>
    <property type="project" value="UniProtKB-SubCell"/>
</dbReference>
<evidence type="ECO:0000256" key="1">
    <source>
        <dbReference type="ARBA" id="ARBA00004196"/>
    </source>
</evidence>
<feature type="domain" description="CzcB-like barrel-sandwich hybrid" evidence="4">
    <location>
        <begin position="392"/>
        <end position="513"/>
    </location>
</feature>
<evidence type="ECO:0000259" key="3">
    <source>
        <dbReference type="Pfam" id="PF01590"/>
    </source>
</evidence>
<evidence type="ECO:0000259" key="4">
    <source>
        <dbReference type="Pfam" id="PF25973"/>
    </source>
</evidence>
<organism evidence="5 6">
    <name type="scientific">Amphritea balenae</name>
    <dbReference type="NCBI Taxonomy" id="452629"/>
    <lineage>
        <taxon>Bacteria</taxon>
        <taxon>Pseudomonadati</taxon>
        <taxon>Pseudomonadota</taxon>
        <taxon>Gammaproteobacteria</taxon>
        <taxon>Oceanospirillales</taxon>
        <taxon>Oceanospirillaceae</taxon>
        <taxon>Amphritea</taxon>
    </lineage>
</organism>
<feature type="domain" description="GAF" evidence="3">
    <location>
        <begin position="186"/>
        <end position="320"/>
    </location>
</feature>
<dbReference type="SUPFAM" id="SSF55781">
    <property type="entry name" value="GAF domain-like"/>
    <property type="match status" value="1"/>
</dbReference>
<dbReference type="SUPFAM" id="SSF111369">
    <property type="entry name" value="HlyD-like secretion proteins"/>
    <property type="match status" value="1"/>
</dbReference>
<dbReference type="PANTHER" id="PTHR32347">
    <property type="entry name" value="EFFLUX SYSTEM COMPONENT YKNX-RELATED"/>
    <property type="match status" value="1"/>
</dbReference>
<dbReference type="Gene3D" id="2.40.30.170">
    <property type="match status" value="1"/>
</dbReference>
<evidence type="ECO:0000313" key="5">
    <source>
        <dbReference type="EMBL" id="RRC98664.1"/>
    </source>
</evidence>
<dbReference type="AlphaFoldDB" id="A0A3P1SNX8"/>
<sequence>MTNSSLHKKDSQSDSLISIEGGVDASKNLLGEMERWLNWQCCMLSGVEAAAILFSATDSTADNAKMRLTLWPSDDIDEVNLKLVAQKSFSRNDIVTHKASVQIAGNSEVLEYLALPIRVKEQLTAVVVVALKIRPDNQFQAVRQLLQWGIVWLEGLLLKTQDELPEAKQLALQVVDKLLDSAPLAVTAHQVCNLLAERFNCNQVGFGLCSGLRVETQALSHQLQFDRRSDSMRQLELAMEECTDQELLIHYSPDQPDLNSNYLTNAHAALLAAGWGDSVCSVPLKLNGKMVGCIVLSRCNGNCFSTIELDILADIARFIGPATEHKAITEYSLWRRSASSIKQQFNNLFGAGHLRLKALVAGCLLATVLLTQVHGSYTVTARSEIEGVIQQVISAPFAGYLESVEIRPGDKVQQAQVLASLESKDLVLEQDQWNSERDRLTKEYHQALAAGDRAEIGIMQERLYQAEAKLGLIKQKLSRAQLKAPFTGVIINGDLSQSLGLPVEQGQKLFELSPLDDFRVVLQVDELDVARFEEGQRGSLRLTGFPDRPIDTVISRVVPMATTIPGGTYFRVEAELENPGMNVQPGMKGAARIVVGEEPLYKVWGQSLYDRVRLWLWSVGL</sequence>
<accession>A0A3P1SNX8</accession>
<evidence type="ECO:0000313" key="6">
    <source>
        <dbReference type="Proteomes" id="UP000267535"/>
    </source>
</evidence>
<dbReference type="Pfam" id="PF01590">
    <property type="entry name" value="GAF"/>
    <property type="match status" value="1"/>
</dbReference>
<proteinExistence type="predicted"/>
<gene>
    <name evidence="5" type="ORF">EHS89_13725</name>
</gene>
<dbReference type="InterPro" id="IPR003018">
    <property type="entry name" value="GAF"/>
</dbReference>
<dbReference type="InterPro" id="IPR058647">
    <property type="entry name" value="BSH_CzcB-like"/>
</dbReference>
<dbReference type="Proteomes" id="UP000267535">
    <property type="component" value="Unassembled WGS sequence"/>
</dbReference>
<keyword evidence="6" id="KW-1185">Reference proteome</keyword>
<dbReference type="EMBL" id="RQXV01000007">
    <property type="protein sequence ID" value="RRC98664.1"/>
    <property type="molecule type" value="Genomic_DNA"/>
</dbReference>
<reference evidence="5 6" key="1">
    <citation type="submission" date="2018-11" db="EMBL/GenBank/DDBJ databases">
        <title>The draft genome sequence of Amphritea balenae JAMM 1525T.</title>
        <authorList>
            <person name="Fang Z."/>
            <person name="Zhang Y."/>
            <person name="Han X."/>
        </authorList>
    </citation>
    <scope>NUCLEOTIDE SEQUENCE [LARGE SCALE GENOMIC DNA]</scope>
    <source>
        <strain evidence="5 6">JAMM 1525</strain>
    </source>
</reference>
<evidence type="ECO:0000256" key="2">
    <source>
        <dbReference type="ARBA" id="ARBA00023054"/>
    </source>
</evidence>
<dbReference type="PANTHER" id="PTHR32347:SF23">
    <property type="entry name" value="BLL5650 PROTEIN"/>
    <property type="match status" value="1"/>
</dbReference>
<protein>
    <submittedName>
        <fullName evidence="5">HlyD family efflux transporter periplasmic adaptor subunit</fullName>
    </submittedName>
</protein>
<keyword evidence="2" id="KW-0175">Coiled coil</keyword>
<comment type="subcellular location">
    <subcellularLocation>
        <location evidence="1">Cell envelope</location>
    </subcellularLocation>
</comment>
<dbReference type="InterPro" id="IPR050465">
    <property type="entry name" value="UPF0194_transport"/>
</dbReference>
<dbReference type="Gene3D" id="3.30.450.40">
    <property type="match status" value="1"/>
</dbReference>